<evidence type="ECO:0008006" key="17">
    <source>
        <dbReference type="Google" id="ProtNLM"/>
    </source>
</evidence>
<evidence type="ECO:0000256" key="1">
    <source>
        <dbReference type="ARBA" id="ARBA00000900"/>
    </source>
</evidence>
<feature type="domain" description="U-box" evidence="14">
    <location>
        <begin position="41"/>
        <end position="119"/>
    </location>
</feature>
<name>M2RC21_CERS8</name>
<evidence type="ECO:0000313" key="15">
    <source>
        <dbReference type="EMBL" id="EMD42000.1"/>
    </source>
</evidence>
<comment type="catalytic activity">
    <reaction evidence="2">
        <text>[protein]-peptidylproline (omega=180) = [protein]-peptidylproline (omega=0)</text>
        <dbReference type="Rhea" id="RHEA:16237"/>
        <dbReference type="Rhea" id="RHEA-COMP:10747"/>
        <dbReference type="Rhea" id="RHEA-COMP:10748"/>
        <dbReference type="ChEBI" id="CHEBI:83833"/>
        <dbReference type="ChEBI" id="CHEBI:83834"/>
        <dbReference type="EC" id="5.2.1.8"/>
    </reaction>
</comment>
<dbReference type="Gene3D" id="3.30.40.10">
    <property type="entry name" value="Zinc/RING finger domain, C3HC4 (zinc finger)"/>
    <property type="match status" value="1"/>
</dbReference>
<accession>M2RC21</accession>
<keyword evidence="10" id="KW-0413">Isomerase</keyword>
<comment type="function">
    <text evidence="3">May catalyze the cis-trans isomerization of proline imidic peptide bonds in oligopeptides thereby assisting the folding of proteins. May also function as a chaperone, playing a role in intracellular transport of proteins. May also have a protein ubiquitin ligase activity acting as an E3 ubiquitin protein ligase or as a ubiquitin-ubiquitin ligase promoting elongation of ubiquitin chains on proteins.</text>
</comment>
<dbReference type="OrthoDB" id="407558at2759"/>
<feature type="region of interest" description="Disordered" evidence="12">
    <location>
        <begin position="189"/>
        <end position="208"/>
    </location>
</feature>
<dbReference type="PROSITE" id="PS51698">
    <property type="entry name" value="U_BOX"/>
    <property type="match status" value="1"/>
</dbReference>
<feature type="region of interest" description="Disordered" evidence="12">
    <location>
        <begin position="497"/>
        <end position="520"/>
    </location>
</feature>
<dbReference type="CDD" id="cd16663">
    <property type="entry name" value="RING-Ubox_PPIL2"/>
    <property type="match status" value="1"/>
</dbReference>
<comment type="pathway">
    <text evidence="5">Protein modification; protein ubiquitination.</text>
</comment>
<evidence type="ECO:0000256" key="7">
    <source>
        <dbReference type="ARBA" id="ARBA00022679"/>
    </source>
</evidence>
<keyword evidence="7" id="KW-0808">Transferase</keyword>
<protein>
    <recommendedName>
        <fullName evidence="17">Peptidylprolyl isomerase</fullName>
    </recommendedName>
</protein>
<proteinExistence type="inferred from homology"/>
<organism evidence="15 16">
    <name type="scientific">Ceriporiopsis subvermispora (strain B)</name>
    <name type="common">White-rot fungus</name>
    <name type="synonym">Gelatoporia subvermispora</name>
    <dbReference type="NCBI Taxonomy" id="914234"/>
    <lineage>
        <taxon>Eukaryota</taxon>
        <taxon>Fungi</taxon>
        <taxon>Dikarya</taxon>
        <taxon>Basidiomycota</taxon>
        <taxon>Agaricomycotina</taxon>
        <taxon>Agaricomycetes</taxon>
        <taxon>Polyporales</taxon>
        <taxon>Gelatoporiaceae</taxon>
        <taxon>Gelatoporia</taxon>
    </lineage>
</organism>
<evidence type="ECO:0000256" key="4">
    <source>
        <dbReference type="ARBA" id="ARBA00004123"/>
    </source>
</evidence>
<evidence type="ECO:0000256" key="5">
    <source>
        <dbReference type="ARBA" id="ARBA00004906"/>
    </source>
</evidence>
<dbReference type="STRING" id="914234.M2RC21"/>
<evidence type="ECO:0000256" key="6">
    <source>
        <dbReference type="ARBA" id="ARBA00007930"/>
    </source>
</evidence>
<evidence type="ECO:0000256" key="12">
    <source>
        <dbReference type="SAM" id="MobiDB-lite"/>
    </source>
</evidence>
<evidence type="ECO:0000256" key="10">
    <source>
        <dbReference type="ARBA" id="ARBA00023235"/>
    </source>
</evidence>
<dbReference type="FunFam" id="2.40.100.10:FF:000014">
    <property type="entry name" value="Peptidyl-prolyl cis-trans isomerase cyp65"/>
    <property type="match status" value="1"/>
</dbReference>
<keyword evidence="9" id="KW-0697">Rotamase</keyword>
<evidence type="ECO:0000313" key="16">
    <source>
        <dbReference type="Proteomes" id="UP000016930"/>
    </source>
</evidence>
<keyword evidence="16" id="KW-1185">Reference proteome</keyword>
<dbReference type="Proteomes" id="UP000016930">
    <property type="component" value="Unassembled WGS sequence"/>
</dbReference>
<dbReference type="PANTHER" id="PTHR45625">
    <property type="entry name" value="PEPTIDYL-PROLYL CIS-TRANS ISOMERASE-RELATED"/>
    <property type="match status" value="1"/>
</dbReference>
<dbReference type="EMBL" id="KB445791">
    <property type="protein sequence ID" value="EMD42000.1"/>
    <property type="molecule type" value="Genomic_DNA"/>
</dbReference>
<comment type="similarity">
    <text evidence="6">Belongs to the cyclophilin-type PPIase family. PPIL2 subfamily.</text>
</comment>
<evidence type="ECO:0000259" key="13">
    <source>
        <dbReference type="PROSITE" id="PS50072"/>
    </source>
</evidence>
<evidence type="ECO:0000256" key="8">
    <source>
        <dbReference type="ARBA" id="ARBA00022786"/>
    </source>
</evidence>
<dbReference type="GO" id="GO:0071013">
    <property type="term" value="C:catalytic step 2 spliceosome"/>
    <property type="evidence" value="ECO:0007669"/>
    <property type="project" value="TreeGrafter"/>
</dbReference>
<dbReference type="SUPFAM" id="SSF50891">
    <property type="entry name" value="Cyclophilin-like"/>
    <property type="match status" value="1"/>
</dbReference>
<dbReference type="InterPro" id="IPR020892">
    <property type="entry name" value="Cyclophilin-type_PPIase_CS"/>
</dbReference>
<dbReference type="Gene3D" id="2.40.100.10">
    <property type="entry name" value="Cyclophilin-like"/>
    <property type="match status" value="1"/>
</dbReference>
<dbReference type="AlphaFoldDB" id="M2RC21"/>
<dbReference type="InterPro" id="IPR003613">
    <property type="entry name" value="Ubox_domain"/>
</dbReference>
<dbReference type="InterPro" id="IPR029000">
    <property type="entry name" value="Cyclophilin-like_dom_sf"/>
</dbReference>
<dbReference type="GO" id="GO:0061630">
    <property type="term" value="F:ubiquitin protein ligase activity"/>
    <property type="evidence" value="ECO:0007669"/>
    <property type="project" value="UniProtKB-EC"/>
</dbReference>
<dbReference type="InterPro" id="IPR002130">
    <property type="entry name" value="Cyclophilin-type_PPIase_dom"/>
</dbReference>
<dbReference type="PROSITE" id="PS50072">
    <property type="entry name" value="CSA_PPIASE_2"/>
    <property type="match status" value="1"/>
</dbReference>
<sequence>MGHGNSDKLYVTHAEHSGMFGQHTASSAGFKAKEEARGRVAVTPFDCCALTFQPFTNPVCARNADGTGHVFELTSIIPWLKQHNNINPITQDPLKPSDLISLHYSRKPTGEIHDPISFKLFSEHSHIVAIATTGNVFLADSVKGGRDLLTDAKFKKDDVITLQNPHGIPPASTSTVAITKTTQAEKAKTVVSKSSAGSTSAAGPKKKDVPWNISPYSSGLPGASLTSTSVDPQTQSAQLLWDEEELMFDDFAAAPKGKGKEKDVGKRRAYVRVITSLGGGALNLELYCEKAPKTCYNFLQLAKQGKYNDCLFHRLVPGFMVQTGDPTGTGAGGQSCWGTPFRDEFDSRNAAKHDSRGVIAMANKGPSTNGSQWYITFRETPNLDKKHTVFGKLVGGEDVLDALENLPVKPGTERPAKPVRITEVVIYQDPFEEYKAREEKKRARKAEVAQNTELRKAEQKTDTINWFGEKVGASKGALGGGAGVSVGKYLNVQGVKRTASSDSSAAVTGPDPGISEESRKKRKIGFGNFEGW</sequence>
<dbReference type="PANTHER" id="PTHR45625:SF1">
    <property type="entry name" value="RING-TYPE E3 UBIQUITIN-PROTEIN LIGASE PPIL2"/>
    <property type="match status" value="1"/>
</dbReference>
<keyword evidence="8" id="KW-0833">Ubl conjugation pathway</keyword>
<evidence type="ECO:0000256" key="9">
    <source>
        <dbReference type="ARBA" id="ARBA00023110"/>
    </source>
</evidence>
<dbReference type="PRINTS" id="PR00153">
    <property type="entry name" value="CSAPPISMRASE"/>
</dbReference>
<dbReference type="Pfam" id="PF00160">
    <property type="entry name" value="Pro_isomerase"/>
    <property type="match status" value="1"/>
</dbReference>
<reference evidence="15 16" key="1">
    <citation type="journal article" date="2012" name="Proc. Natl. Acad. Sci. U.S.A.">
        <title>Comparative genomics of Ceriporiopsis subvermispora and Phanerochaete chrysosporium provide insight into selective ligninolysis.</title>
        <authorList>
            <person name="Fernandez-Fueyo E."/>
            <person name="Ruiz-Duenas F.J."/>
            <person name="Ferreira P."/>
            <person name="Floudas D."/>
            <person name="Hibbett D.S."/>
            <person name="Canessa P."/>
            <person name="Larrondo L.F."/>
            <person name="James T.Y."/>
            <person name="Seelenfreund D."/>
            <person name="Lobos S."/>
            <person name="Polanco R."/>
            <person name="Tello M."/>
            <person name="Honda Y."/>
            <person name="Watanabe T."/>
            <person name="Watanabe T."/>
            <person name="Ryu J.S."/>
            <person name="Kubicek C.P."/>
            <person name="Schmoll M."/>
            <person name="Gaskell J."/>
            <person name="Hammel K.E."/>
            <person name="St John F.J."/>
            <person name="Vanden Wymelenberg A."/>
            <person name="Sabat G."/>
            <person name="Splinter BonDurant S."/>
            <person name="Syed K."/>
            <person name="Yadav J.S."/>
            <person name="Doddapaneni H."/>
            <person name="Subramanian V."/>
            <person name="Lavin J.L."/>
            <person name="Oguiza J.A."/>
            <person name="Perez G."/>
            <person name="Pisabarro A.G."/>
            <person name="Ramirez L."/>
            <person name="Santoyo F."/>
            <person name="Master E."/>
            <person name="Coutinho P.M."/>
            <person name="Henrissat B."/>
            <person name="Lombard V."/>
            <person name="Magnuson J.K."/>
            <person name="Kuees U."/>
            <person name="Hori C."/>
            <person name="Igarashi K."/>
            <person name="Samejima M."/>
            <person name="Held B.W."/>
            <person name="Barry K.W."/>
            <person name="LaButti K.M."/>
            <person name="Lapidus A."/>
            <person name="Lindquist E.A."/>
            <person name="Lucas S.M."/>
            <person name="Riley R."/>
            <person name="Salamov A.A."/>
            <person name="Hoffmeister D."/>
            <person name="Schwenk D."/>
            <person name="Hadar Y."/>
            <person name="Yarden O."/>
            <person name="de Vries R.P."/>
            <person name="Wiebenga A."/>
            <person name="Stenlid J."/>
            <person name="Eastwood D."/>
            <person name="Grigoriev I.V."/>
            <person name="Berka R.M."/>
            <person name="Blanchette R.A."/>
            <person name="Kersten P."/>
            <person name="Martinez A.T."/>
            <person name="Vicuna R."/>
            <person name="Cullen D."/>
        </authorList>
    </citation>
    <scope>NUCLEOTIDE SEQUENCE [LARGE SCALE GENOMIC DNA]</scope>
    <source>
        <strain evidence="15 16">B</strain>
    </source>
</reference>
<dbReference type="PROSITE" id="PS00170">
    <property type="entry name" value="CSA_PPIASE_1"/>
    <property type="match status" value="1"/>
</dbReference>
<feature type="compositionally biased region" description="Low complexity" evidence="12">
    <location>
        <begin position="189"/>
        <end position="203"/>
    </location>
</feature>
<keyword evidence="11" id="KW-0539">Nucleus</keyword>
<dbReference type="SMART" id="SM00504">
    <property type="entry name" value="Ubox"/>
    <property type="match status" value="1"/>
</dbReference>
<dbReference type="InterPro" id="IPR044666">
    <property type="entry name" value="Cyclophilin_A-like"/>
</dbReference>
<evidence type="ECO:0000256" key="2">
    <source>
        <dbReference type="ARBA" id="ARBA00000971"/>
    </source>
</evidence>
<gene>
    <name evidence="15" type="ORF">CERSUDRAFT_110540</name>
</gene>
<comment type="subcellular location">
    <subcellularLocation>
        <location evidence="4">Nucleus</location>
    </subcellularLocation>
</comment>
<dbReference type="GO" id="GO:0006457">
    <property type="term" value="P:protein folding"/>
    <property type="evidence" value="ECO:0007669"/>
    <property type="project" value="InterPro"/>
</dbReference>
<dbReference type="GO" id="GO:0003755">
    <property type="term" value="F:peptidyl-prolyl cis-trans isomerase activity"/>
    <property type="evidence" value="ECO:0007669"/>
    <property type="project" value="UniProtKB-KW"/>
</dbReference>
<dbReference type="InterPro" id="IPR013083">
    <property type="entry name" value="Znf_RING/FYVE/PHD"/>
</dbReference>
<dbReference type="GO" id="GO:0000209">
    <property type="term" value="P:protein polyubiquitination"/>
    <property type="evidence" value="ECO:0007669"/>
    <property type="project" value="TreeGrafter"/>
</dbReference>
<dbReference type="SUPFAM" id="SSF57850">
    <property type="entry name" value="RING/U-box"/>
    <property type="match status" value="1"/>
</dbReference>
<evidence type="ECO:0000256" key="3">
    <source>
        <dbReference type="ARBA" id="ARBA00003697"/>
    </source>
</evidence>
<evidence type="ECO:0000256" key="11">
    <source>
        <dbReference type="ARBA" id="ARBA00023242"/>
    </source>
</evidence>
<evidence type="ECO:0000259" key="14">
    <source>
        <dbReference type="PROSITE" id="PS51698"/>
    </source>
</evidence>
<comment type="catalytic activity">
    <reaction evidence="1">
        <text>S-ubiquitinyl-[E2 ubiquitin-conjugating enzyme]-L-cysteine + [acceptor protein]-L-lysine = [E2 ubiquitin-conjugating enzyme]-L-cysteine + N(6)-ubiquitinyl-[acceptor protein]-L-lysine.</text>
        <dbReference type="EC" id="2.3.2.27"/>
    </reaction>
</comment>
<feature type="domain" description="PPIase cyclophilin-type" evidence="13">
    <location>
        <begin position="280"/>
        <end position="426"/>
    </location>
</feature>
<dbReference type="InterPro" id="IPR026951">
    <property type="entry name" value="PPIL2_U-box_dom"/>
</dbReference>
<dbReference type="HOGENOM" id="CLU_012062_7_0_1"/>